<accession>A0A4R5KKC0</accession>
<proteinExistence type="predicted"/>
<evidence type="ECO:0000256" key="1">
    <source>
        <dbReference type="SAM" id="SignalP"/>
    </source>
</evidence>
<name>A0A4R5KKC0_9MICC</name>
<sequence length="198" mass="20148">MTSRFKATGRKRVALALGAATLACGLGITAAAYTDFAVVNLGTGAANSGIGNPNKFDIAVKDAGGVLRDADSKATAVVLPLTSGTEFSETKAVQFDTTVVNRQPGIIGDLTVSLYDPDPQANDLFGGLLFTVYLDGSATPAIANATATQVNQAALRFTDVAPGQEHSVKLSVLLAKNSASTATGKSTQLGVLTNGESK</sequence>
<dbReference type="PROSITE" id="PS51257">
    <property type="entry name" value="PROKAR_LIPOPROTEIN"/>
    <property type="match status" value="1"/>
</dbReference>
<feature type="chain" id="PRO_5039675136" evidence="1">
    <location>
        <begin position="31"/>
        <end position="198"/>
    </location>
</feature>
<feature type="signal peptide" evidence="1">
    <location>
        <begin position="1"/>
        <end position="30"/>
    </location>
</feature>
<keyword evidence="3" id="KW-1185">Reference proteome</keyword>
<gene>
    <name evidence="2" type="ORF">E1809_12265</name>
</gene>
<reference evidence="2 3" key="1">
    <citation type="submission" date="2019-03" db="EMBL/GenBank/DDBJ databases">
        <title>Whole genome sequence of Arthrobacter sp JH1-1.</title>
        <authorList>
            <person name="Trinh H.N."/>
        </authorList>
    </citation>
    <scope>NUCLEOTIDE SEQUENCE [LARGE SCALE GENOMIC DNA]</scope>
    <source>
        <strain evidence="2 3">JH1-1</strain>
    </source>
</reference>
<evidence type="ECO:0000313" key="2">
    <source>
        <dbReference type="EMBL" id="TDF95285.1"/>
    </source>
</evidence>
<dbReference type="RefSeq" id="WP_133204518.1">
    <property type="nucleotide sequence ID" value="NZ_SMRU01000013.1"/>
</dbReference>
<dbReference type="AlphaFoldDB" id="A0A4R5KKC0"/>
<dbReference type="EMBL" id="SMRU01000013">
    <property type="protein sequence ID" value="TDF95285.1"/>
    <property type="molecule type" value="Genomic_DNA"/>
</dbReference>
<dbReference type="OrthoDB" id="5115841at2"/>
<evidence type="ECO:0000313" key="3">
    <source>
        <dbReference type="Proteomes" id="UP000295511"/>
    </source>
</evidence>
<dbReference type="Proteomes" id="UP000295511">
    <property type="component" value="Unassembled WGS sequence"/>
</dbReference>
<organism evidence="2 3">
    <name type="scientific">Arthrobacter terricola</name>
    <dbReference type="NCBI Taxonomy" id="2547396"/>
    <lineage>
        <taxon>Bacteria</taxon>
        <taxon>Bacillati</taxon>
        <taxon>Actinomycetota</taxon>
        <taxon>Actinomycetes</taxon>
        <taxon>Micrococcales</taxon>
        <taxon>Micrococcaceae</taxon>
        <taxon>Arthrobacter</taxon>
    </lineage>
</organism>
<comment type="caution">
    <text evidence="2">The sequence shown here is derived from an EMBL/GenBank/DDBJ whole genome shotgun (WGS) entry which is preliminary data.</text>
</comment>
<protein>
    <submittedName>
        <fullName evidence="2">Uncharacterized protein</fullName>
    </submittedName>
</protein>
<keyword evidence="1" id="KW-0732">Signal</keyword>